<dbReference type="EMBL" id="ASPP01012842">
    <property type="protein sequence ID" value="ETO20197.1"/>
    <property type="molecule type" value="Genomic_DNA"/>
</dbReference>
<feature type="non-terminal residue" evidence="2">
    <location>
        <position position="1"/>
    </location>
</feature>
<sequence length="263" mass="30872">QQQQQQSNQTATTTQGSTDHWDLEAYIWKELHNRDRECSDIFVQLTHGNECVYWCKMIGDLYQIECELMGDDSIDSDTKLISQWKTLGFYSIAQCIACRHLQPFAPVVLALAFNSARVYFRLLARPQTAFLSLLRAYMRAVTFLQSQMPGFDVFLRKYKLLPVVPAFADTNASKFILFEQPEEEGEEEEVTVRLRVEAEPEEDEEKRENNDDNDEEKEVKRNLCSDKEKKIDQTVHEFQLKHNDTLLLLQQLHHQLTNWFPFQ</sequence>
<organism evidence="2 3">
    <name type="scientific">Reticulomyxa filosa</name>
    <dbReference type="NCBI Taxonomy" id="46433"/>
    <lineage>
        <taxon>Eukaryota</taxon>
        <taxon>Sar</taxon>
        <taxon>Rhizaria</taxon>
        <taxon>Retaria</taxon>
        <taxon>Foraminifera</taxon>
        <taxon>Monothalamids</taxon>
        <taxon>Reticulomyxidae</taxon>
        <taxon>Reticulomyxa</taxon>
    </lineage>
</organism>
<dbReference type="Gene3D" id="1.20.190.20">
    <property type="entry name" value="14-3-3 domain"/>
    <property type="match status" value="1"/>
</dbReference>
<dbReference type="SUPFAM" id="SSF48445">
    <property type="entry name" value="14-3-3 protein"/>
    <property type="match status" value="1"/>
</dbReference>
<name>X6N4E8_RETFI</name>
<proteinExistence type="predicted"/>
<evidence type="ECO:0000256" key="1">
    <source>
        <dbReference type="SAM" id="MobiDB-lite"/>
    </source>
</evidence>
<feature type="region of interest" description="Disordered" evidence="1">
    <location>
        <begin position="186"/>
        <end position="224"/>
    </location>
</feature>
<protein>
    <submittedName>
        <fullName evidence="2">Uncharacterized protein</fullName>
    </submittedName>
</protein>
<comment type="caution">
    <text evidence="2">The sequence shown here is derived from an EMBL/GenBank/DDBJ whole genome shotgun (WGS) entry which is preliminary data.</text>
</comment>
<keyword evidence="3" id="KW-1185">Reference proteome</keyword>
<dbReference type="InterPro" id="IPR036815">
    <property type="entry name" value="14-3-3_dom_sf"/>
</dbReference>
<reference evidence="2 3" key="1">
    <citation type="journal article" date="2013" name="Curr. Biol.">
        <title>The Genome of the Foraminiferan Reticulomyxa filosa.</title>
        <authorList>
            <person name="Glockner G."/>
            <person name="Hulsmann N."/>
            <person name="Schleicher M."/>
            <person name="Noegel A.A."/>
            <person name="Eichinger L."/>
            <person name="Gallinger C."/>
            <person name="Pawlowski J."/>
            <person name="Sierra R."/>
            <person name="Euteneuer U."/>
            <person name="Pillet L."/>
            <person name="Moustafa A."/>
            <person name="Platzer M."/>
            <person name="Groth M."/>
            <person name="Szafranski K."/>
            <person name="Schliwa M."/>
        </authorList>
    </citation>
    <scope>NUCLEOTIDE SEQUENCE [LARGE SCALE GENOMIC DNA]</scope>
</reference>
<gene>
    <name evidence="2" type="ORF">RFI_17013</name>
</gene>
<dbReference type="Proteomes" id="UP000023152">
    <property type="component" value="Unassembled WGS sequence"/>
</dbReference>
<accession>X6N4E8</accession>
<evidence type="ECO:0000313" key="2">
    <source>
        <dbReference type="EMBL" id="ETO20197.1"/>
    </source>
</evidence>
<dbReference type="AlphaFoldDB" id="X6N4E8"/>
<evidence type="ECO:0000313" key="3">
    <source>
        <dbReference type="Proteomes" id="UP000023152"/>
    </source>
</evidence>
<feature type="compositionally biased region" description="Acidic residues" evidence="1">
    <location>
        <begin position="199"/>
        <end position="216"/>
    </location>
</feature>